<evidence type="ECO:0000256" key="1">
    <source>
        <dbReference type="ARBA" id="ARBA00010211"/>
    </source>
</evidence>
<dbReference type="PANTHER" id="PTHR11820">
    <property type="entry name" value="ACYLPYRUVASE"/>
    <property type="match status" value="1"/>
</dbReference>
<dbReference type="Pfam" id="PF12697">
    <property type="entry name" value="Abhydrolase_6"/>
    <property type="match status" value="1"/>
</dbReference>
<evidence type="ECO:0000259" key="3">
    <source>
        <dbReference type="Pfam" id="PF01557"/>
    </source>
</evidence>
<evidence type="ECO:0000313" key="6">
    <source>
        <dbReference type="Proteomes" id="UP000509510"/>
    </source>
</evidence>
<dbReference type="InterPro" id="IPR011234">
    <property type="entry name" value="Fumarylacetoacetase-like_C"/>
</dbReference>
<keyword evidence="6" id="KW-1185">Reference proteome</keyword>
<dbReference type="GeneID" id="55988284"/>
<protein>
    <recommendedName>
        <fullName evidence="7">Fumarylacetoacetase-like C-terminal domain-containing protein</fullName>
    </recommendedName>
</protein>
<dbReference type="SUPFAM" id="SSF53474">
    <property type="entry name" value="alpha/beta-Hydrolases"/>
    <property type="match status" value="1"/>
</dbReference>
<dbReference type="InterPro" id="IPR000073">
    <property type="entry name" value="AB_hydrolase_1"/>
</dbReference>
<gene>
    <name evidence="5" type="ORF">TRUGW13939_00771</name>
</gene>
<dbReference type="FunFam" id="3.90.850.10:FF:000002">
    <property type="entry name" value="2-hydroxyhepta-2,4-diene-1,7-dioate isomerase"/>
    <property type="match status" value="1"/>
</dbReference>
<dbReference type="RefSeq" id="XP_035339870.1">
    <property type="nucleotide sequence ID" value="XM_035483977.1"/>
</dbReference>
<comment type="similarity">
    <text evidence="1">Belongs to the FAH family.</text>
</comment>
<proteinExistence type="inferred from homology"/>
<evidence type="ECO:0000256" key="2">
    <source>
        <dbReference type="ARBA" id="ARBA00022723"/>
    </source>
</evidence>
<dbReference type="GO" id="GO:0018773">
    <property type="term" value="F:acetylpyruvate hydrolase activity"/>
    <property type="evidence" value="ECO:0007669"/>
    <property type="project" value="TreeGrafter"/>
</dbReference>
<dbReference type="Gene3D" id="3.90.850.10">
    <property type="entry name" value="Fumarylacetoacetase-like, C-terminal domain"/>
    <property type="match status" value="1"/>
</dbReference>
<dbReference type="PRINTS" id="PR00111">
    <property type="entry name" value="ABHYDROLASE"/>
</dbReference>
<evidence type="ECO:0000313" key="5">
    <source>
        <dbReference type="EMBL" id="QKX53691.1"/>
    </source>
</evidence>
<feature type="domain" description="Fumarylacetoacetase-like C-terminal" evidence="3">
    <location>
        <begin position="79"/>
        <end position="290"/>
    </location>
</feature>
<dbReference type="GO" id="GO:0006107">
    <property type="term" value="P:oxaloacetate metabolic process"/>
    <property type="evidence" value="ECO:0007669"/>
    <property type="project" value="UniProtKB-ARBA"/>
</dbReference>
<dbReference type="KEGG" id="trg:TRUGW13939_00771"/>
<name>A0A7H8QJG6_TALRU</name>
<dbReference type="Proteomes" id="UP000509510">
    <property type="component" value="Chromosome I"/>
</dbReference>
<feature type="domain" description="AB hydrolase-1" evidence="4">
    <location>
        <begin position="344"/>
        <end position="579"/>
    </location>
</feature>
<dbReference type="Gene3D" id="3.40.50.1820">
    <property type="entry name" value="alpha/beta hydrolase"/>
    <property type="match status" value="1"/>
</dbReference>
<dbReference type="OrthoDB" id="194468at2759"/>
<dbReference type="EMBL" id="CP055898">
    <property type="protein sequence ID" value="QKX53691.1"/>
    <property type="molecule type" value="Genomic_DNA"/>
</dbReference>
<dbReference type="InterPro" id="IPR029058">
    <property type="entry name" value="AB_hydrolase_fold"/>
</dbReference>
<dbReference type="GO" id="GO:0046872">
    <property type="term" value="F:metal ion binding"/>
    <property type="evidence" value="ECO:0007669"/>
    <property type="project" value="UniProtKB-KW"/>
</dbReference>
<organism evidence="5 6">
    <name type="scientific">Talaromyces rugulosus</name>
    <name type="common">Penicillium rugulosum</name>
    <dbReference type="NCBI Taxonomy" id="121627"/>
    <lineage>
        <taxon>Eukaryota</taxon>
        <taxon>Fungi</taxon>
        <taxon>Dikarya</taxon>
        <taxon>Ascomycota</taxon>
        <taxon>Pezizomycotina</taxon>
        <taxon>Eurotiomycetes</taxon>
        <taxon>Eurotiomycetidae</taxon>
        <taxon>Eurotiales</taxon>
        <taxon>Trichocomaceae</taxon>
        <taxon>Talaromyces</taxon>
        <taxon>Talaromyces sect. Islandici</taxon>
    </lineage>
</organism>
<sequence>MTTSLTNYIAFRDPELGVPRIGHLDRDSNTIQPLSFASGAPLQDLYQVIVAGPSRIKATGTPINFTSTQILPPISGRDILAVGKNYAEHAVEFNKSGYDSSDKVDQPTHPVLFTKRSTSIVGHGHPIALYPSFTQTLDYEGELGVIIGKAGLGICKENAMEHVWGYTIINDVTARERQRDHKQFFIGKSGDTYCPMGPIAVPANHLPDILRVETFVNGQNRQSATTKDLIFSIPTLIEVLSEGITLQPGDVIATGTPAGVGFGQNPPVFLNPGDEVEVTVTGLGSLKNTIIRPKPGLSLAAVPNDLALPQTNTSKTITENSLTEVHGKHLYQKTEGAESSSSSIVFVHGLGGSMEFYTPLINALGLKKSHKLHLADLEGHGLSPTSPLSSITIDSLADDLAGIFEIANLSSSSDTTLVAHSMGCLVALRFVIQHPDQVKRLVLLGPPPNPLPEPAVNAFNDRATLVRKRGIIAVLDSVAESGTSRRTKGTIGLTAIRLSLFGTEPESYAKACTALAGSKALVLESVPCKTLIITGDEDKVSPPSLCTTYSGRIPNSLPPVVLKEVGHWHIFEDPQGVATAIQEFL</sequence>
<dbReference type="PANTHER" id="PTHR11820:SF7">
    <property type="entry name" value="ACYLPYRUVASE FAHD1, MITOCHONDRIAL"/>
    <property type="match status" value="1"/>
</dbReference>
<dbReference type="SUPFAM" id="SSF56529">
    <property type="entry name" value="FAH"/>
    <property type="match status" value="1"/>
</dbReference>
<accession>A0A7H8QJG6</accession>
<evidence type="ECO:0008006" key="7">
    <source>
        <dbReference type="Google" id="ProtNLM"/>
    </source>
</evidence>
<keyword evidence="2" id="KW-0479">Metal-binding</keyword>
<dbReference type="InterPro" id="IPR036663">
    <property type="entry name" value="Fumarylacetoacetase_C_sf"/>
</dbReference>
<evidence type="ECO:0000259" key="4">
    <source>
        <dbReference type="Pfam" id="PF12697"/>
    </source>
</evidence>
<dbReference type="AlphaFoldDB" id="A0A7H8QJG6"/>
<reference evidence="6" key="1">
    <citation type="submission" date="2020-06" db="EMBL/GenBank/DDBJ databases">
        <title>A chromosome-scale genome assembly of Talaromyces rugulosus W13939.</title>
        <authorList>
            <person name="Wang B."/>
            <person name="Guo L."/>
            <person name="Ye K."/>
            <person name="Wang L."/>
        </authorList>
    </citation>
    <scope>NUCLEOTIDE SEQUENCE [LARGE SCALE GENOMIC DNA]</scope>
    <source>
        <strain evidence="6">W13939</strain>
    </source>
</reference>
<dbReference type="GO" id="GO:0050163">
    <property type="term" value="F:oxaloacetate tautomerase activity"/>
    <property type="evidence" value="ECO:0007669"/>
    <property type="project" value="UniProtKB-ARBA"/>
</dbReference>
<dbReference type="Pfam" id="PF01557">
    <property type="entry name" value="FAA_hydrolase"/>
    <property type="match status" value="1"/>
</dbReference>